<feature type="transmembrane region" description="Helical" evidence="8">
    <location>
        <begin position="313"/>
        <end position="333"/>
    </location>
</feature>
<dbReference type="EMBL" id="LAZR01000002">
    <property type="protein sequence ID" value="KKO11720.1"/>
    <property type="molecule type" value="Genomic_DNA"/>
</dbReference>
<evidence type="ECO:0008006" key="10">
    <source>
        <dbReference type="Google" id="ProtNLM"/>
    </source>
</evidence>
<feature type="transmembrane region" description="Helical" evidence="8">
    <location>
        <begin position="148"/>
        <end position="171"/>
    </location>
</feature>
<dbReference type="AlphaFoldDB" id="A0A0F9W5W9"/>
<protein>
    <recommendedName>
        <fullName evidence="10">Amino acid carrier protein</fullName>
    </recommendedName>
</protein>
<keyword evidence="2" id="KW-0813">Transport</keyword>
<evidence type="ECO:0000256" key="4">
    <source>
        <dbReference type="ARBA" id="ARBA00022692"/>
    </source>
</evidence>
<evidence type="ECO:0000256" key="1">
    <source>
        <dbReference type="ARBA" id="ARBA00004651"/>
    </source>
</evidence>
<dbReference type="PANTHER" id="PTHR30330:SF3">
    <property type="entry name" value="TRANSCRIPTIONAL REGULATOR, LRP FAMILY"/>
    <property type="match status" value="1"/>
</dbReference>
<feature type="transmembrane region" description="Helical" evidence="8">
    <location>
        <begin position="262"/>
        <end position="280"/>
    </location>
</feature>
<feature type="transmembrane region" description="Helical" evidence="8">
    <location>
        <begin position="399"/>
        <end position="419"/>
    </location>
</feature>
<dbReference type="PANTHER" id="PTHR30330">
    <property type="entry name" value="AGSS FAMILY TRANSPORTER, SODIUM-ALANINE"/>
    <property type="match status" value="1"/>
</dbReference>
<dbReference type="Pfam" id="PF01235">
    <property type="entry name" value="Na_Ala_symp"/>
    <property type="match status" value="1"/>
</dbReference>
<feature type="transmembrane region" description="Helical" evidence="8">
    <location>
        <begin position="356"/>
        <end position="379"/>
    </location>
</feature>
<keyword evidence="3" id="KW-1003">Cell membrane</keyword>
<feature type="transmembrane region" description="Helical" evidence="8">
    <location>
        <begin position="223"/>
        <end position="242"/>
    </location>
</feature>
<dbReference type="GO" id="GO:0005283">
    <property type="term" value="F:amino acid:sodium symporter activity"/>
    <property type="evidence" value="ECO:0007669"/>
    <property type="project" value="InterPro"/>
</dbReference>
<name>A0A0F9W5W9_9ZZZZ</name>
<evidence type="ECO:0000256" key="8">
    <source>
        <dbReference type="SAM" id="Phobius"/>
    </source>
</evidence>
<keyword evidence="5 8" id="KW-1133">Transmembrane helix</keyword>
<dbReference type="PROSITE" id="PS00873">
    <property type="entry name" value="NA_ALANINE_SYMP"/>
    <property type="match status" value="1"/>
</dbReference>
<feature type="compositionally biased region" description="Polar residues" evidence="7">
    <location>
        <begin position="461"/>
        <end position="473"/>
    </location>
</feature>
<feature type="region of interest" description="Disordered" evidence="7">
    <location>
        <begin position="454"/>
        <end position="473"/>
    </location>
</feature>
<keyword evidence="6 8" id="KW-0472">Membrane</keyword>
<keyword evidence="4 8" id="KW-0812">Transmembrane</keyword>
<feature type="transmembrane region" description="Helical" evidence="8">
    <location>
        <begin position="71"/>
        <end position="92"/>
    </location>
</feature>
<comment type="subcellular location">
    <subcellularLocation>
        <location evidence="1">Cell membrane</location>
        <topology evidence="1">Multi-pass membrane protein</topology>
    </subcellularLocation>
</comment>
<proteinExistence type="predicted"/>
<dbReference type="PRINTS" id="PR00175">
    <property type="entry name" value="NAALASMPORT"/>
</dbReference>
<evidence type="ECO:0000256" key="7">
    <source>
        <dbReference type="SAM" id="MobiDB-lite"/>
    </source>
</evidence>
<accession>A0A0F9W5W9</accession>
<feature type="transmembrane region" description="Helical" evidence="8">
    <location>
        <begin position="12"/>
        <end position="33"/>
    </location>
</feature>
<evidence type="ECO:0000313" key="9">
    <source>
        <dbReference type="EMBL" id="KKO11720.1"/>
    </source>
</evidence>
<reference evidence="9" key="1">
    <citation type="journal article" date="2015" name="Nature">
        <title>Complex archaea that bridge the gap between prokaryotes and eukaryotes.</title>
        <authorList>
            <person name="Spang A."/>
            <person name="Saw J.H."/>
            <person name="Jorgensen S.L."/>
            <person name="Zaremba-Niedzwiedzka K."/>
            <person name="Martijn J."/>
            <person name="Lind A.E."/>
            <person name="van Eijk R."/>
            <person name="Schleper C."/>
            <person name="Guy L."/>
            <person name="Ettema T.J."/>
        </authorList>
    </citation>
    <scope>NUCLEOTIDE SEQUENCE</scope>
</reference>
<feature type="transmembrane region" description="Helical" evidence="8">
    <location>
        <begin position="191"/>
        <end position="211"/>
    </location>
</feature>
<feature type="transmembrane region" description="Helical" evidence="8">
    <location>
        <begin position="425"/>
        <end position="449"/>
    </location>
</feature>
<dbReference type="InterPro" id="IPR001463">
    <property type="entry name" value="Na/Ala_symport"/>
</dbReference>
<dbReference type="GO" id="GO:0005886">
    <property type="term" value="C:plasma membrane"/>
    <property type="evidence" value="ECO:0007669"/>
    <property type="project" value="UniProtKB-SubCell"/>
</dbReference>
<feature type="transmembrane region" description="Helical" evidence="8">
    <location>
        <begin position="98"/>
        <end position="121"/>
    </location>
</feature>
<dbReference type="Gene3D" id="1.20.1740.10">
    <property type="entry name" value="Amino acid/polyamine transporter I"/>
    <property type="match status" value="1"/>
</dbReference>
<sequence length="473" mass="50644">MDFMTQSLQALAGFLWGMPLIILLVGGGVYFALISRFQPYRYFPHAIAILTGRYDNKDDPGDLSHLQALSAALSGTLGMGNIAGVALAIGLGGPGAVFWMWVTAVVGVATKFFTCTLAVMYRGKDNLGQVQGGPMYIIREGLGKRWHWLATMFAAAALIGTLPIVQINQLTQVMREVVFVPAGLVESNDSFVFNLIFGLFAAALVASVIFGGVRRVGYVAVRLVPSMVVLYMVMTLLVLAVHVSELPGYLWLIVREAFSPQAVGGGLVGVMTIGVMRGAFSNEAGIGTEVMAHGAAKTEEPVREGLVAMMGPVIDTLIVCTCTALVILVTGVWQDGLTDGVTMTAMAFSQVLPGNIGAYLIAFVVLIFASSTMFTFWYYGAKCLGYLIGAHLQDSYKYYYTLLVLVGAIIPLEAVFAIIDSAYALMAVPTMTVTFLLSGKVTAAARVYFDRLRRGPDEPTQRSPKTATGSDVT</sequence>
<organism evidence="9">
    <name type="scientific">marine sediment metagenome</name>
    <dbReference type="NCBI Taxonomy" id="412755"/>
    <lineage>
        <taxon>unclassified sequences</taxon>
        <taxon>metagenomes</taxon>
        <taxon>ecological metagenomes</taxon>
    </lineage>
</organism>
<dbReference type="NCBIfam" id="TIGR00835">
    <property type="entry name" value="agcS"/>
    <property type="match status" value="1"/>
</dbReference>
<evidence type="ECO:0000256" key="5">
    <source>
        <dbReference type="ARBA" id="ARBA00022989"/>
    </source>
</evidence>
<comment type="caution">
    <text evidence="9">The sequence shown here is derived from an EMBL/GenBank/DDBJ whole genome shotgun (WGS) entry which is preliminary data.</text>
</comment>
<evidence type="ECO:0000256" key="6">
    <source>
        <dbReference type="ARBA" id="ARBA00023136"/>
    </source>
</evidence>
<evidence type="ECO:0000256" key="2">
    <source>
        <dbReference type="ARBA" id="ARBA00022448"/>
    </source>
</evidence>
<evidence type="ECO:0000256" key="3">
    <source>
        <dbReference type="ARBA" id="ARBA00022475"/>
    </source>
</evidence>
<gene>
    <name evidence="9" type="ORF">LCGC14_0012210</name>
</gene>